<evidence type="ECO:0000259" key="7">
    <source>
        <dbReference type="PROSITE" id="PS50011"/>
    </source>
</evidence>
<feature type="compositionally biased region" description="Polar residues" evidence="6">
    <location>
        <begin position="583"/>
        <end position="598"/>
    </location>
</feature>
<feature type="compositionally biased region" description="Polar residues" evidence="6">
    <location>
        <begin position="278"/>
        <end position="297"/>
    </location>
</feature>
<proteinExistence type="predicted"/>
<dbReference type="GO" id="GO:0006914">
    <property type="term" value="P:autophagy"/>
    <property type="evidence" value="ECO:0007669"/>
    <property type="project" value="UniProtKB-ARBA"/>
</dbReference>
<dbReference type="PROSITE" id="PS50011">
    <property type="entry name" value="PROTEIN_KINASE_DOM"/>
    <property type="match status" value="1"/>
</dbReference>
<evidence type="ECO:0000313" key="9">
    <source>
        <dbReference type="Proteomes" id="UP000007110"/>
    </source>
</evidence>
<name>A0A7M7HNZ1_STRPU</name>
<protein>
    <recommendedName>
        <fullName evidence="7">Protein kinase domain-containing protein</fullName>
    </recommendedName>
</protein>
<dbReference type="FunFam" id="1.10.510.10:FF:000493">
    <property type="entry name" value="serine/threonine-protein kinase unc-51 isoform X2"/>
    <property type="match status" value="1"/>
</dbReference>
<feature type="binding site" evidence="5">
    <location>
        <position position="39"/>
    </location>
    <ligand>
        <name>ATP</name>
        <dbReference type="ChEBI" id="CHEBI:30616"/>
    </ligand>
</feature>
<evidence type="ECO:0000313" key="8">
    <source>
        <dbReference type="EnsemblMetazoa" id="XP_011676912"/>
    </source>
</evidence>
<keyword evidence="3" id="KW-0418">Kinase</keyword>
<feature type="compositionally biased region" description="Low complexity" evidence="6">
    <location>
        <begin position="445"/>
        <end position="464"/>
    </location>
</feature>
<dbReference type="CDD" id="cd14120">
    <property type="entry name" value="STKc_ULK1_2-like"/>
    <property type="match status" value="1"/>
</dbReference>
<dbReference type="SUPFAM" id="SSF56112">
    <property type="entry name" value="Protein kinase-like (PK-like)"/>
    <property type="match status" value="1"/>
</dbReference>
<feature type="compositionally biased region" description="Polar residues" evidence="6">
    <location>
        <begin position="501"/>
        <end position="514"/>
    </location>
</feature>
<dbReference type="InterPro" id="IPR045269">
    <property type="entry name" value="Atg1-like"/>
</dbReference>
<dbReference type="InterPro" id="IPR000719">
    <property type="entry name" value="Prot_kinase_dom"/>
</dbReference>
<dbReference type="FunFam" id="3.30.200.20:FF:000149">
    <property type="entry name" value="serine/threonine-protein kinase unc-51 isoform X1"/>
    <property type="match status" value="1"/>
</dbReference>
<dbReference type="SMART" id="SM00220">
    <property type="entry name" value="S_TKc"/>
    <property type="match status" value="1"/>
</dbReference>
<accession>A0A7M7HNZ1</accession>
<feature type="compositionally biased region" description="Polar residues" evidence="6">
    <location>
        <begin position="418"/>
        <end position="431"/>
    </location>
</feature>
<dbReference type="GO" id="GO:0004674">
    <property type="term" value="F:protein serine/threonine kinase activity"/>
    <property type="evidence" value="ECO:0007669"/>
    <property type="project" value="InterPro"/>
</dbReference>
<keyword evidence="9" id="KW-1185">Reference proteome</keyword>
<dbReference type="PANTHER" id="PTHR24348">
    <property type="entry name" value="SERINE/THREONINE-PROTEIN KINASE UNC-51-RELATED"/>
    <property type="match status" value="1"/>
</dbReference>
<evidence type="ECO:0000256" key="2">
    <source>
        <dbReference type="ARBA" id="ARBA00022741"/>
    </source>
</evidence>
<organism evidence="8 9">
    <name type="scientific">Strongylocentrotus purpuratus</name>
    <name type="common">Purple sea urchin</name>
    <dbReference type="NCBI Taxonomy" id="7668"/>
    <lineage>
        <taxon>Eukaryota</taxon>
        <taxon>Metazoa</taxon>
        <taxon>Echinodermata</taxon>
        <taxon>Eleutherozoa</taxon>
        <taxon>Echinozoa</taxon>
        <taxon>Echinoidea</taxon>
        <taxon>Euechinoidea</taxon>
        <taxon>Echinacea</taxon>
        <taxon>Camarodonta</taxon>
        <taxon>Echinidea</taxon>
        <taxon>Strongylocentrotidae</taxon>
        <taxon>Strongylocentrotus</taxon>
    </lineage>
</organism>
<dbReference type="Gene3D" id="3.30.200.20">
    <property type="entry name" value="Phosphorylase Kinase, domain 1"/>
    <property type="match status" value="1"/>
</dbReference>
<evidence type="ECO:0000256" key="5">
    <source>
        <dbReference type="PROSITE-ProRule" id="PRU10141"/>
    </source>
</evidence>
<feature type="region of interest" description="Disordered" evidence="6">
    <location>
        <begin position="717"/>
        <end position="738"/>
    </location>
</feature>
<dbReference type="Proteomes" id="UP000007110">
    <property type="component" value="Unassembled WGS sequence"/>
</dbReference>
<evidence type="ECO:0000256" key="4">
    <source>
        <dbReference type="ARBA" id="ARBA00022840"/>
    </source>
</evidence>
<dbReference type="PANTHER" id="PTHR24348:SF22">
    <property type="entry name" value="NON-SPECIFIC SERINE_THREONINE PROTEIN KINASE"/>
    <property type="match status" value="1"/>
</dbReference>
<dbReference type="AlphaFoldDB" id="A0A7M7HNZ1"/>
<dbReference type="Pfam" id="PF00069">
    <property type="entry name" value="Pkinase"/>
    <property type="match status" value="1"/>
</dbReference>
<feature type="region of interest" description="Disordered" evidence="6">
    <location>
        <begin position="278"/>
        <end position="332"/>
    </location>
</feature>
<keyword evidence="4 5" id="KW-0067">ATP-binding</keyword>
<evidence type="ECO:0000256" key="6">
    <source>
        <dbReference type="SAM" id="MobiDB-lite"/>
    </source>
</evidence>
<dbReference type="GO" id="GO:0005524">
    <property type="term" value="F:ATP binding"/>
    <property type="evidence" value="ECO:0007669"/>
    <property type="project" value="UniProtKB-UniRule"/>
</dbReference>
<evidence type="ECO:0000256" key="3">
    <source>
        <dbReference type="ARBA" id="ARBA00022777"/>
    </source>
</evidence>
<dbReference type="EnsemblMetazoa" id="XM_011678610">
    <property type="protein sequence ID" value="XP_011676912"/>
    <property type="gene ID" value="LOC594031"/>
</dbReference>
<feature type="compositionally biased region" description="Low complexity" evidence="6">
    <location>
        <begin position="557"/>
        <end position="570"/>
    </location>
</feature>
<keyword evidence="1" id="KW-0808">Transferase</keyword>
<dbReference type="RefSeq" id="XP_011676912.2">
    <property type="nucleotide sequence ID" value="XM_011678610.2"/>
</dbReference>
<feature type="compositionally biased region" description="Low complexity" evidence="6">
    <location>
        <begin position="316"/>
        <end position="325"/>
    </location>
</feature>
<dbReference type="PROSITE" id="PS00108">
    <property type="entry name" value="PROTEIN_KINASE_ST"/>
    <property type="match status" value="1"/>
</dbReference>
<dbReference type="InterPro" id="IPR017441">
    <property type="entry name" value="Protein_kinase_ATP_BS"/>
</dbReference>
<feature type="domain" description="Protein kinase" evidence="7">
    <location>
        <begin position="9"/>
        <end position="272"/>
    </location>
</feature>
<dbReference type="InterPro" id="IPR048941">
    <property type="entry name" value="ATG1-like_MIT2"/>
</dbReference>
<dbReference type="GO" id="GO:0010506">
    <property type="term" value="P:regulation of autophagy"/>
    <property type="evidence" value="ECO:0007669"/>
    <property type="project" value="InterPro"/>
</dbReference>
<feature type="region of interest" description="Disordered" evidence="6">
    <location>
        <begin position="645"/>
        <end position="667"/>
    </location>
</feature>
<keyword evidence="2 5" id="KW-0547">Nucleotide-binding</keyword>
<reference evidence="8" key="2">
    <citation type="submission" date="2021-01" db="UniProtKB">
        <authorList>
            <consortium name="EnsemblMetazoa"/>
        </authorList>
    </citation>
    <scope>IDENTIFICATION</scope>
</reference>
<dbReference type="InterPro" id="IPR011009">
    <property type="entry name" value="Kinase-like_dom_sf"/>
</dbReference>
<dbReference type="Pfam" id="PF21127">
    <property type="entry name" value="ATG1-like_MIT2"/>
    <property type="match status" value="1"/>
</dbReference>
<sequence length="976" mass="105833">MEHIDEYEYNKKDIIGHGAFAIVFRGRERKRPDQTVAIKCINKKNLSKSQTFPEKEIEILKELHHGNVVSLLHFKETTSSLFMVMEFCNGGDLADYLHIKGTLSEDTIRFFLGQIACAMKAIHEKGIIHRDLKPQNLLLSHNSKHKVPHPNEIHLKIADFGFARFLEGDMMAATLCGSPLYMAPEVITSQHYDAKADLWSIGTIIFQCLTGSAPFKAANPPELKKLYMKARTLDPNIPPGTSKALKDLLIRLLKRNQKDRIEFDKFFSHDFLGKNLKSTSTSPMPVPSRTYSFSSDSPGERRSLSVSPLSGHMPISSPEEPSPSSVGCGPRGYSISPLAAPPLISTDRPSAAKGLQEKLRLSSGMGSSDLVEDDFVIVQPSIVSELSYETSGASINVQTTTDVITIRSNSSPIMSSSRGHSAQPKSSTSPVSGRIMAAVVRRKLPSPSERPSSLPISSSPSTSPNTGRHRVSPKQSPSSLISPSRIHAQAGGVDNKPPSPVQVTGLSSPGSQYNPGVVHKFYKFHASPTSPSPSPPHIPRVSTDPSMCSQGAGLYRGSSPQSQGSGTSPTNIPSPARRKLSSPARSSPQFFTGPSSLPTIAGSPTKKGFGNEITFTIGTHGISPSEPLNMPFAKSRRVRASSCCLEGDGQQDISDSPGRDALIPRSASSSRLSEPLCLKAAFDNLAMNPGSSIEGIPGAIAASPPMHPTSFFIGSQSRRNSVLTEGSPSSQGSLTFATSPPNMEGPISFVAPELPEETLLAAEHTETVDRLNVILGIVEAIVEVAKSRSVPLAESIYNQGSSIFSNSQVCFVSENYRLAEQLVLYTRSLELLNAALTMAKEEFSAARLKPSNAVRTVLQELNRVYHLCLTKSRQLCEGSPLQSLDIDLNSAMITADKLMYSYAIEQCQSAGMDEMFGNTQECLQRYRTAQMLLHGLCLQAGTDHDRNLLLKFKNALDQRLLFLERQQTPVTPMIGL</sequence>
<dbReference type="GeneID" id="594031"/>
<feature type="region of interest" description="Disordered" evidence="6">
    <location>
        <begin position="410"/>
        <end position="605"/>
    </location>
</feature>
<dbReference type="PROSITE" id="PS00107">
    <property type="entry name" value="PROTEIN_KINASE_ATP"/>
    <property type="match status" value="1"/>
</dbReference>
<feature type="compositionally biased region" description="Polar residues" evidence="6">
    <location>
        <begin position="473"/>
        <end position="482"/>
    </location>
</feature>
<evidence type="ECO:0000256" key="1">
    <source>
        <dbReference type="ARBA" id="ARBA00022679"/>
    </source>
</evidence>
<dbReference type="Gene3D" id="1.10.510.10">
    <property type="entry name" value="Transferase(Phosphotransferase) domain 1"/>
    <property type="match status" value="1"/>
</dbReference>
<dbReference type="InterPro" id="IPR008271">
    <property type="entry name" value="Ser/Thr_kinase_AS"/>
</dbReference>
<reference evidence="9" key="1">
    <citation type="submission" date="2015-02" db="EMBL/GenBank/DDBJ databases">
        <title>Genome sequencing for Strongylocentrotus purpuratus.</title>
        <authorList>
            <person name="Murali S."/>
            <person name="Liu Y."/>
            <person name="Vee V."/>
            <person name="English A."/>
            <person name="Wang M."/>
            <person name="Skinner E."/>
            <person name="Han Y."/>
            <person name="Muzny D.M."/>
            <person name="Worley K.C."/>
            <person name="Gibbs R.A."/>
        </authorList>
    </citation>
    <scope>NUCLEOTIDE SEQUENCE</scope>
</reference>